<keyword evidence="2" id="KW-0805">Transcription regulation</keyword>
<evidence type="ECO:0000256" key="2">
    <source>
        <dbReference type="ARBA" id="ARBA00023015"/>
    </source>
</evidence>
<evidence type="ECO:0000259" key="6">
    <source>
        <dbReference type="PROSITE" id="PS50048"/>
    </source>
</evidence>
<dbReference type="PANTHER" id="PTHR46910:SF15">
    <property type="entry name" value="PRNA PROTEIN"/>
    <property type="match status" value="1"/>
</dbReference>
<dbReference type="PROSITE" id="PS00463">
    <property type="entry name" value="ZN2_CY6_FUNGAL_1"/>
    <property type="match status" value="1"/>
</dbReference>
<accession>A0A1L9RMX7</accession>
<protein>
    <recommendedName>
        <fullName evidence="6">Zn(2)-C6 fungal-type domain-containing protein</fullName>
    </recommendedName>
</protein>
<keyword evidence="1" id="KW-0479">Metal-binding</keyword>
<evidence type="ECO:0000256" key="1">
    <source>
        <dbReference type="ARBA" id="ARBA00022723"/>
    </source>
</evidence>
<keyword evidence="5" id="KW-0539">Nucleus</keyword>
<organism evidence="7 8">
    <name type="scientific">Aspergillus wentii DTO 134E9</name>
    <dbReference type="NCBI Taxonomy" id="1073089"/>
    <lineage>
        <taxon>Eukaryota</taxon>
        <taxon>Fungi</taxon>
        <taxon>Dikarya</taxon>
        <taxon>Ascomycota</taxon>
        <taxon>Pezizomycotina</taxon>
        <taxon>Eurotiomycetes</taxon>
        <taxon>Eurotiomycetidae</taxon>
        <taxon>Eurotiales</taxon>
        <taxon>Aspergillaceae</taxon>
        <taxon>Aspergillus</taxon>
        <taxon>Aspergillus subgen. Cremei</taxon>
    </lineage>
</organism>
<keyword evidence="8" id="KW-1185">Reference proteome</keyword>
<dbReference type="GO" id="GO:0008270">
    <property type="term" value="F:zinc ion binding"/>
    <property type="evidence" value="ECO:0007669"/>
    <property type="project" value="InterPro"/>
</dbReference>
<dbReference type="GeneID" id="63747719"/>
<dbReference type="EMBL" id="KV878211">
    <property type="protein sequence ID" value="OJJ36286.1"/>
    <property type="molecule type" value="Genomic_DNA"/>
</dbReference>
<dbReference type="GO" id="GO:0006351">
    <property type="term" value="P:DNA-templated transcription"/>
    <property type="evidence" value="ECO:0007669"/>
    <property type="project" value="InterPro"/>
</dbReference>
<dbReference type="SUPFAM" id="SSF57701">
    <property type="entry name" value="Zn2/Cys6 DNA-binding domain"/>
    <property type="match status" value="1"/>
</dbReference>
<evidence type="ECO:0000256" key="3">
    <source>
        <dbReference type="ARBA" id="ARBA00023125"/>
    </source>
</evidence>
<dbReference type="PANTHER" id="PTHR46910">
    <property type="entry name" value="TRANSCRIPTION FACTOR PDR1"/>
    <property type="match status" value="1"/>
</dbReference>
<feature type="domain" description="Zn(2)-C6 fungal-type" evidence="6">
    <location>
        <begin position="22"/>
        <end position="51"/>
    </location>
</feature>
<evidence type="ECO:0000313" key="8">
    <source>
        <dbReference type="Proteomes" id="UP000184383"/>
    </source>
</evidence>
<name>A0A1L9RMX7_ASPWE</name>
<dbReference type="Gene3D" id="4.10.240.10">
    <property type="entry name" value="Zn(2)-C6 fungal-type DNA-binding domain"/>
    <property type="match status" value="1"/>
</dbReference>
<keyword evidence="3" id="KW-0238">DNA-binding</keyword>
<dbReference type="InterPro" id="IPR007219">
    <property type="entry name" value="XnlR_reg_dom"/>
</dbReference>
<dbReference type="RefSeq" id="XP_040689962.1">
    <property type="nucleotide sequence ID" value="XM_040831871.1"/>
</dbReference>
<dbReference type="CDD" id="cd00067">
    <property type="entry name" value="GAL4"/>
    <property type="match status" value="1"/>
</dbReference>
<dbReference type="AlphaFoldDB" id="A0A1L9RMX7"/>
<dbReference type="InterPro" id="IPR036864">
    <property type="entry name" value="Zn2-C6_fun-type_DNA-bd_sf"/>
</dbReference>
<proteinExistence type="predicted"/>
<dbReference type="SMART" id="SM00066">
    <property type="entry name" value="GAL4"/>
    <property type="match status" value="1"/>
</dbReference>
<dbReference type="InterPro" id="IPR001138">
    <property type="entry name" value="Zn2Cys6_DnaBD"/>
</dbReference>
<dbReference type="Proteomes" id="UP000184383">
    <property type="component" value="Unassembled WGS sequence"/>
</dbReference>
<dbReference type="GO" id="GO:0003677">
    <property type="term" value="F:DNA binding"/>
    <property type="evidence" value="ECO:0007669"/>
    <property type="project" value="UniProtKB-KW"/>
</dbReference>
<dbReference type="SMART" id="SM00906">
    <property type="entry name" value="Fungal_trans"/>
    <property type="match status" value="1"/>
</dbReference>
<evidence type="ECO:0000313" key="7">
    <source>
        <dbReference type="EMBL" id="OJJ36286.1"/>
    </source>
</evidence>
<dbReference type="STRING" id="1073089.A0A1L9RMX7"/>
<gene>
    <name evidence="7" type="ORF">ASPWEDRAFT_181332</name>
</gene>
<dbReference type="Pfam" id="PF04082">
    <property type="entry name" value="Fungal_trans"/>
    <property type="match status" value="1"/>
</dbReference>
<dbReference type="InterPro" id="IPR050987">
    <property type="entry name" value="AtrR-like"/>
</dbReference>
<reference evidence="8" key="1">
    <citation type="journal article" date="2017" name="Genome Biol.">
        <title>Comparative genomics reveals high biological diversity and specific adaptations in the industrially and medically important fungal genus Aspergillus.</title>
        <authorList>
            <person name="de Vries R.P."/>
            <person name="Riley R."/>
            <person name="Wiebenga A."/>
            <person name="Aguilar-Osorio G."/>
            <person name="Amillis S."/>
            <person name="Uchima C.A."/>
            <person name="Anderluh G."/>
            <person name="Asadollahi M."/>
            <person name="Askin M."/>
            <person name="Barry K."/>
            <person name="Battaglia E."/>
            <person name="Bayram O."/>
            <person name="Benocci T."/>
            <person name="Braus-Stromeyer S.A."/>
            <person name="Caldana C."/>
            <person name="Canovas D."/>
            <person name="Cerqueira G.C."/>
            <person name="Chen F."/>
            <person name="Chen W."/>
            <person name="Choi C."/>
            <person name="Clum A."/>
            <person name="Dos Santos R.A."/>
            <person name="Damasio A.R."/>
            <person name="Diallinas G."/>
            <person name="Emri T."/>
            <person name="Fekete E."/>
            <person name="Flipphi M."/>
            <person name="Freyberg S."/>
            <person name="Gallo A."/>
            <person name="Gournas C."/>
            <person name="Habgood R."/>
            <person name="Hainaut M."/>
            <person name="Harispe M.L."/>
            <person name="Henrissat B."/>
            <person name="Hilden K.S."/>
            <person name="Hope R."/>
            <person name="Hossain A."/>
            <person name="Karabika E."/>
            <person name="Karaffa L."/>
            <person name="Karanyi Z."/>
            <person name="Krasevec N."/>
            <person name="Kuo A."/>
            <person name="Kusch H."/>
            <person name="LaButti K."/>
            <person name="Lagendijk E.L."/>
            <person name="Lapidus A."/>
            <person name="Levasseur A."/>
            <person name="Lindquist E."/>
            <person name="Lipzen A."/>
            <person name="Logrieco A.F."/>
            <person name="MacCabe A."/>
            <person name="Maekelae M.R."/>
            <person name="Malavazi I."/>
            <person name="Melin P."/>
            <person name="Meyer V."/>
            <person name="Mielnichuk N."/>
            <person name="Miskei M."/>
            <person name="Molnar A.P."/>
            <person name="Mule G."/>
            <person name="Ngan C.Y."/>
            <person name="Orejas M."/>
            <person name="Orosz E."/>
            <person name="Ouedraogo J.P."/>
            <person name="Overkamp K.M."/>
            <person name="Park H.-S."/>
            <person name="Perrone G."/>
            <person name="Piumi F."/>
            <person name="Punt P.J."/>
            <person name="Ram A.F."/>
            <person name="Ramon A."/>
            <person name="Rauscher S."/>
            <person name="Record E."/>
            <person name="Riano-Pachon D.M."/>
            <person name="Robert V."/>
            <person name="Roehrig J."/>
            <person name="Ruller R."/>
            <person name="Salamov A."/>
            <person name="Salih N.S."/>
            <person name="Samson R.A."/>
            <person name="Sandor E."/>
            <person name="Sanguinetti M."/>
            <person name="Schuetze T."/>
            <person name="Sepcic K."/>
            <person name="Shelest E."/>
            <person name="Sherlock G."/>
            <person name="Sophianopoulou V."/>
            <person name="Squina F.M."/>
            <person name="Sun H."/>
            <person name="Susca A."/>
            <person name="Todd R.B."/>
            <person name="Tsang A."/>
            <person name="Unkles S.E."/>
            <person name="van de Wiele N."/>
            <person name="van Rossen-Uffink D."/>
            <person name="Oliveira J.V."/>
            <person name="Vesth T.C."/>
            <person name="Visser J."/>
            <person name="Yu J.-H."/>
            <person name="Zhou M."/>
            <person name="Andersen M.R."/>
            <person name="Archer D.B."/>
            <person name="Baker S.E."/>
            <person name="Benoit I."/>
            <person name="Brakhage A.A."/>
            <person name="Braus G.H."/>
            <person name="Fischer R."/>
            <person name="Frisvad J.C."/>
            <person name="Goldman G.H."/>
            <person name="Houbraken J."/>
            <person name="Oakley B."/>
            <person name="Pocsi I."/>
            <person name="Scazzocchio C."/>
            <person name="Seiboth B."/>
            <person name="vanKuyk P.A."/>
            <person name="Wortman J."/>
            <person name="Dyer P.S."/>
            <person name="Grigoriev I.V."/>
        </authorList>
    </citation>
    <scope>NUCLEOTIDE SEQUENCE [LARGE SCALE GENOMIC DNA]</scope>
    <source>
        <strain evidence="8">DTO 134E9</strain>
    </source>
</reference>
<sequence length="716" mass="81042">MMLGTKRKHDETREIRTRASLACDTCRRQKEKCEGGQPCWRCERLGRPCHFQQPPNRPSFDERIVRKESKTNNVPKDDGRRVAKLEYIVRHFLGDVPLDEKNIARIIDQMEVPSKDDPEQDEITEESFDVRFVSKNTAHYSGEFSHWNFSQKLHNKMNCQIDRLNKNTSSRGTGLIKDYWRPTQLQSHSNIISDAVDQLPPRPVAEFLVSIFFEYVQLNCFYTEESWIKEKLDVCYNPRAEYVATDISWVCAVFSVLAIGIQVAHMEENKKEEHSDAVSESATACEDSVGLAFYRIASGMVPDVIAIASHESVQACLLLATYTLPISTGGLAYTYLGLAIKMSVLNGMHRQYVGRECDDRTIELRNRLFWTAHSLERNISIMHGRPGSIASSDISVQLPHLSPSFESPNFANMMAYIQLTSWLARVAETLSQLRKCPRRLVSDYLARTIRLRTTIRQWWDSLPEDIECRDMNPQGPLFRHNSHLKLCYLLIFIYMGRPFIFYHNEHKRDSTVQESTIDSSGGNQTSRSTLTEDCVQSALVIIDALQSLLDNTGLCRASYTEFSSCRAALLVILAESLNRPRSKNLRDALTRGMKLIRKMSGGCSTESEISLIESLEAAVCQLSLWQEGNDESSSGTEQGPKSAYAQFKSWTQAMKGADSTGSAVELSSFSPRSLMTPGSEGLYNTEMGNMLDLPHLEWTENGIPGFDGNLFSFPDD</sequence>
<evidence type="ECO:0000256" key="4">
    <source>
        <dbReference type="ARBA" id="ARBA00023163"/>
    </source>
</evidence>
<dbReference type="PROSITE" id="PS50048">
    <property type="entry name" value="ZN2_CY6_FUNGAL_2"/>
    <property type="match status" value="1"/>
</dbReference>
<keyword evidence="4" id="KW-0804">Transcription</keyword>
<dbReference type="CDD" id="cd12148">
    <property type="entry name" value="fungal_TF_MHR"/>
    <property type="match status" value="1"/>
</dbReference>
<dbReference type="OrthoDB" id="3266505at2759"/>
<dbReference type="Pfam" id="PF00172">
    <property type="entry name" value="Zn_clus"/>
    <property type="match status" value="1"/>
</dbReference>
<evidence type="ECO:0000256" key="5">
    <source>
        <dbReference type="ARBA" id="ARBA00023242"/>
    </source>
</evidence>
<dbReference type="VEuPathDB" id="FungiDB:ASPWEDRAFT_181332"/>
<dbReference type="GO" id="GO:0000981">
    <property type="term" value="F:DNA-binding transcription factor activity, RNA polymerase II-specific"/>
    <property type="evidence" value="ECO:0007669"/>
    <property type="project" value="InterPro"/>
</dbReference>